<dbReference type="EMBL" id="QZWZ01000002">
    <property type="protein sequence ID" value="RJT42028.1"/>
    <property type="molecule type" value="Genomic_DNA"/>
</dbReference>
<sequence>MMMSHSTLKLSPINCPCCQQHVAVPTLAIVVDRYKVTPLEARILGAVWKGKGMPVMTERIFDAMYADDPDGGPSPTRMYAAFKVALCHLRARLAGSGITVENVGYRQGYRLILGVH</sequence>
<name>A0A3A5KYS9_9HYPH</name>
<evidence type="ECO:0000313" key="1">
    <source>
        <dbReference type="EMBL" id="RJT42028.1"/>
    </source>
</evidence>
<organism evidence="1 2">
    <name type="scientific">Mesorhizobium waimense</name>
    <dbReference type="NCBI Taxonomy" id="1300307"/>
    <lineage>
        <taxon>Bacteria</taxon>
        <taxon>Pseudomonadati</taxon>
        <taxon>Pseudomonadota</taxon>
        <taxon>Alphaproteobacteria</taxon>
        <taxon>Hyphomicrobiales</taxon>
        <taxon>Phyllobacteriaceae</taxon>
        <taxon>Mesorhizobium</taxon>
    </lineage>
</organism>
<reference evidence="1 2" key="1">
    <citation type="submission" date="2018-09" db="EMBL/GenBank/DDBJ databases">
        <title>Mesorhizobium carmichaelinearum sp. nov. isolated from Carmichaelinea spp. root nodules in New Zealand.</title>
        <authorList>
            <person name="De Meyer S.E."/>
        </authorList>
    </citation>
    <scope>NUCLEOTIDE SEQUENCE [LARGE SCALE GENOMIC DNA]</scope>
    <source>
        <strain evidence="1 2">ICMP19557</strain>
    </source>
</reference>
<protein>
    <recommendedName>
        <fullName evidence="3">OmpR/PhoB-type domain-containing protein</fullName>
    </recommendedName>
</protein>
<proteinExistence type="predicted"/>
<dbReference type="RefSeq" id="WP_120012984.1">
    <property type="nucleotide sequence ID" value="NZ_QZWZ01000002.1"/>
</dbReference>
<dbReference type="AlphaFoldDB" id="A0A3A5KYS9"/>
<gene>
    <name evidence="1" type="ORF">D3227_04955</name>
</gene>
<dbReference type="OrthoDB" id="8237486at2"/>
<dbReference type="Proteomes" id="UP000272706">
    <property type="component" value="Unassembled WGS sequence"/>
</dbReference>
<evidence type="ECO:0008006" key="3">
    <source>
        <dbReference type="Google" id="ProtNLM"/>
    </source>
</evidence>
<comment type="caution">
    <text evidence="1">The sequence shown here is derived from an EMBL/GenBank/DDBJ whole genome shotgun (WGS) entry which is preliminary data.</text>
</comment>
<accession>A0A3A5KYS9</accession>
<evidence type="ECO:0000313" key="2">
    <source>
        <dbReference type="Proteomes" id="UP000272706"/>
    </source>
</evidence>
<keyword evidence="2" id="KW-1185">Reference proteome</keyword>